<comment type="similarity">
    <text evidence="1">Belongs to the 3-oxoacid CoA-transferase subunit B family.</text>
</comment>
<dbReference type="InterPro" id="IPR004165">
    <property type="entry name" value="CoA_trans_fam_I"/>
</dbReference>
<keyword evidence="3" id="KW-1185">Reference proteome</keyword>
<dbReference type="Gene3D" id="3.40.1080.10">
    <property type="entry name" value="Glutaconate Coenzyme A-transferase"/>
    <property type="match status" value="1"/>
</dbReference>
<dbReference type="PANTHER" id="PTHR43293:SF3">
    <property type="entry name" value="CHOLESTEROL RING-CLEAVING HYDROLASE IPDB SUBUNIT"/>
    <property type="match status" value="1"/>
</dbReference>
<organism evidence="2 3">
    <name type="scientific">Paramicrobacterium agarici</name>
    <dbReference type="NCBI Taxonomy" id="630514"/>
    <lineage>
        <taxon>Bacteria</taxon>
        <taxon>Bacillati</taxon>
        <taxon>Actinomycetota</taxon>
        <taxon>Actinomycetes</taxon>
        <taxon>Micrococcales</taxon>
        <taxon>Microbacteriaceae</taxon>
        <taxon>Paramicrobacterium</taxon>
    </lineage>
</organism>
<dbReference type="Pfam" id="PF01144">
    <property type="entry name" value="CoA_trans"/>
    <property type="match status" value="1"/>
</dbReference>
<proteinExistence type="inferred from homology"/>
<dbReference type="Gene3D" id="3.30.30.40">
    <property type="match status" value="1"/>
</dbReference>
<dbReference type="SUPFAM" id="SSF100950">
    <property type="entry name" value="NagB/RpiA/CoA transferase-like"/>
    <property type="match status" value="1"/>
</dbReference>
<sequence length="294" mass="32328">MKRKLQSLSEAASHVSDGDVVALGGSLLRRQPLALCRELVRRDVRDLSLLTWASSLATDLLVGAGCVRAWEGIYVGMWWQGGAPNFRRAVEQGRIRVTDQSESFMTARFRAAAMGLPFLPVVPIRGTEMSERDDIRSVSCPYTGTELQTVAAAHADVTLLHAYAGDEYGNIVWPVHRDSDDIDLIMGAASTQLIVSVERVIPHAEVARRPNLTYIPHTKVTAVCEAPYGAYPGSCDTFYDEDETELQAWVDAARSEETFVTYLKETVGDAQDHETFLRQVGAKRLASLKAGSND</sequence>
<dbReference type="RefSeq" id="WP_098406438.1">
    <property type="nucleotide sequence ID" value="NZ_PDJE01000001.1"/>
</dbReference>
<gene>
    <name evidence="2" type="ORF">ATJ78_0834</name>
</gene>
<evidence type="ECO:0000256" key="1">
    <source>
        <dbReference type="ARBA" id="ARBA00007047"/>
    </source>
</evidence>
<dbReference type="PANTHER" id="PTHR43293">
    <property type="entry name" value="ACETATE COA-TRANSFERASE YDIF"/>
    <property type="match status" value="1"/>
</dbReference>
<accession>A0A2A9DUT2</accession>
<dbReference type="EMBL" id="PDJE01000001">
    <property type="protein sequence ID" value="PFG29915.1"/>
    <property type="molecule type" value="Genomic_DNA"/>
</dbReference>
<name>A0A2A9DUT2_9MICO</name>
<dbReference type="SMART" id="SM00882">
    <property type="entry name" value="CoA_trans"/>
    <property type="match status" value="1"/>
</dbReference>
<evidence type="ECO:0000313" key="3">
    <source>
        <dbReference type="Proteomes" id="UP000221369"/>
    </source>
</evidence>
<dbReference type="Proteomes" id="UP000221369">
    <property type="component" value="Unassembled WGS sequence"/>
</dbReference>
<protein>
    <submittedName>
        <fullName evidence="2">Glutaconate CoA-transferase subunit A</fullName>
    </submittedName>
</protein>
<reference evidence="2 3" key="1">
    <citation type="submission" date="2017-10" db="EMBL/GenBank/DDBJ databases">
        <title>Sequencing the genomes of 1000 actinobacteria strains.</title>
        <authorList>
            <person name="Klenk H.-P."/>
        </authorList>
    </citation>
    <scope>NUCLEOTIDE SEQUENCE [LARGE SCALE GENOMIC DNA]</scope>
    <source>
        <strain evidence="2 3">DSM 21798</strain>
    </source>
</reference>
<comment type="caution">
    <text evidence="2">The sequence shown here is derived from an EMBL/GenBank/DDBJ whole genome shotgun (WGS) entry which is preliminary data.</text>
</comment>
<dbReference type="AlphaFoldDB" id="A0A2A9DUT2"/>
<keyword evidence="2" id="KW-0808">Transferase</keyword>
<evidence type="ECO:0000313" key="2">
    <source>
        <dbReference type="EMBL" id="PFG29915.1"/>
    </source>
</evidence>
<dbReference type="GO" id="GO:0008410">
    <property type="term" value="F:CoA-transferase activity"/>
    <property type="evidence" value="ECO:0007669"/>
    <property type="project" value="InterPro"/>
</dbReference>
<dbReference type="InterPro" id="IPR037171">
    <property type="entry name" value="NagB/RpiA_transferase-like"/>
</dbReference>